<comment type="caution">
    <text evidence="2">The sequence shown here is derived from an EMBL/GenBank/DDBJ whole genome shotgun (WGS) entry which is preliminary data.</text>
</comment>
<dbReference type="InterPro" id="IPR052935">
    <property type="entry name" value="Mg2+_PAP"/>
</dbReference>
<protein>
    <recommendedName>
        <fullName evidence="1">Phosphatidate phosphatase APP1 catalytic domain-containing protein</fullName>
    </recommendedName>
</protein>
<dbReference type="Pfam" id="PF09949">
    <property type="entry name" value="APP1_cat"/>
    <property type="match status" value="1"/>
</dbReference>
<dbReference type="PANTHER" id="PTHR28208:SF3">
    <property type="entry name" value="PHOSPHATIDATE PHOSPHATASE APP1"/>
    <property type="match status" value="1"/>
</dbReference>
<organism evidence="2 3">
    <name type="scientific">Erythrobacter litoralis</name>
    <dbReference type="NCBI Taxonomy" id="39960"/>
    <lineage>
        <taxon>Bacteria</taxon>
        <taxon>Pseudomonadati</taxon>
        <taxon>Pseudomonadota</taxon>
        <taxon>Alphaproteobacteria</taxon>
        <taxon>Sphingomonadales</taxon>
        <taxon>Erythrobacteraceae</taxon>
        <taxon>Erythrobacter/Porphyrobacter group</taxon>
        <taxon>Erythrobacter</taxon>
    </lineage>
</organism>
<dbReference type="OrthoDB" id="9789875at2"/>
<dbReference type="InterPro" id="IPR019236">
    <property type="entry name" value="APP1_cat"/>
</dbReference>
<dbReference type="AlphaFoldDB" id="A0A074MNE9"/>
<dbReference type="KEGG" id="elq:Ga0102493_11861"/>
<accession>A0A074MNE9</accession>
<dbReference type="GO" id="GO:0008195">
    <property type="term" value="F:phosphatidate phosphatase activity"/>
    <property type="evidence" value="ECO:0007669"/>
    <property type="project" value="InterPro"/>
</dbReference>
<sequence>MLLGLFSRRGPVRVQPFFGYRNAEHLYLGARAIRAREPVFEARSFWRDFATMLGEYASREVPGLSVEIVYDCANGEVIRGEGVTGPEGFVRFDLPIAPACPPAPRTRWEHATLRWRCPDRGEPGEAPAYILAPGGETRMGIISDVDDTILETGITGNFRAIARNWKRVFAQMPSERVLVPGATGFFTALGGSAHGTHGTEKAGGAIGAIAPQARVRPVFYVSSSPWNLFSYLVTFKRERGLPLGPVMLRDWGFNRRTLGKEGHGSHKLEAIRRIISTFPQLRFALIGDDTQRDLLAFGAIAEAHPDRIAAVFIREVAGAPLTDGEHRAKAAIEAAGVPFWTGSDYRAAARFLETAGLDFEGGVEGLVRTASEGQVPRSGPGEPEAG</sequence>
<keyword evidence="3" id="KW-1185">Reference proteome</keyword>
<dbReference type="PATRIC" id="fig|39960.10.peg.3111"/>
<dbReference type="PANTHER" id="PTHR28208">
    <property type="entry name" value="PHOSPHATIDATE PHOSPHATASE APP1"/>
    <property type="match status" value="1"/>
</dbReference>
<evidence type="ECO:0000313" key="2">
    <source>
        <dbReference type="EMBL" id="KEO96511.1"/>
    </source>
</evidence>
<dbReference type="RefSeq" id="WP_051697803.1">
    <property type="nucleotide sequence ID" value="NZ_CP017057.1"/>
</dbReference>
<dbReference type="EMBL" id="JMIX01000005">
    <property type="protein sequence ID" value="KEO96511.1"/>
    <property type="molecule type" value="Genomic_DNA"/>
</dbReference>
<evidence type="ECO:0000259" key="1">
    <source>
        <dbReference type="Pfam" id="PF09949"/>
    </source>
</evidence>
<evidence type="ECO:0000313" key="3">
    <source>
        <dbReference type="Proteomes" id="UP000027866"/>
    </source>
</evidence>
<dbReference type="Proteomes" id="UP000027866">
    <property type="component" value="Unassembled WGS sequence"/>
</dbReference>
<gene>
    <name evidence="2" type="ORF">EH32_09795</name>
</gene>
<reference evidence="2 3" key="1">
    <citation type="submission" date="2014-04" db="EMBL/GenBank/DDBJ databases">
        <title>A comprehensive comparison of genomes of Erythrobacter spp. Strains.</title>
        <authorList>
            <person name="Zheng Q."/>
        </authorList>
    </citation>
    <scope>NUCLEOTIDE SEQUENCE [LARGE SCALE GENOMIC DNA]</scope>
    <source>
        <strain evidence="2 3">DSM 8509</strain>
    </source>
</reference>
<proteinExistence type="predicted"/>
<name>A0A074MNE9_9SPHN</name>
<feature type="domain" description="Phosphatidate phosphatase APP1 catalytic" evidence="1">
    <location>
        <begin position="140"/>
        <end position="315"/>
    </location>
</feature>